<dbReference type="PROSITE" id="PS51819">
    <property type="entry name" value="VOC"/>
    <property type="match status" value="1"/>
</dbReference>
<comment type="caution">
    <text evidence="3">The sequence shown here is derived from an EMBL/GenBank/DDBJ whole genome shotgun (WGS) entry which is preliminary data.</text>
</comment>
<dbReference type="Proteomes" id="UP000637788">
    <property type="component" value="Unassembled WGS sequence"/>
</dbReference>
<evidence type="ECO:0000259" key="2">
    <source>
        <dbReference type="PROSITE" id="PS51819"/>
    </source>
</evidence>
<dbReference type="InterPro" id="IPR004360">
    <property type="entry name" value="Glyas_Fos-R_dOase_dom"/>
</dbReference>
<dbReference type="InterPro" id="IPR029068">
    <property type="entry name" value="Glyas_Bleomycin-R_OHBP_Dase"/>
</dbReference>
<sequence length="165" mass="17771">MEQPHETAPSGPHSAPLPAVCEPTGTGPQARGPRLASVVLFVHDHDEAADFYQELLRMEVTVRTATAALLVGQGGFQVYLRTVGPKAPHPVGHVGAQYVIWTADGPDDFQRCERVLTARSPRVGTRHGAGFTLIEGRDPSGLPVLVAYPGPDEVARLEIIARYYV</sequence>
<dbReference type="InterPro" id="IPR037523">
    <property type="entry name" value="VOC_core"/>
</dbReference>
<name>A0A917RN76_9ACTN</name>
<evidence type="ECO:0000256" key="1">
    <source>
        <dbReference type="SAM" id="MobiDB-lite"/>
    </source>
</evidence>
<dbReference type="Pfam" id="PF00903">
    <property type="entry name" value="Glyoxalase"/>
    <property type="match status" value="1"/>
</dbReference>
<dbReference type="Gene3D" id="3.10.180.10">
    <property type="entry name" value="2,3-Dihydroxybiphenyl 1,2-Dioxygenase, domain 1"/>
    <property type="match status" value="1"/>
</dbReference>
<dbReference type="AlphaFoldDB" id="A0A917RN76"/>
<evidence type="ECO:0000313" key="4">
    <source>
        <dbReference type="Proteomes" id="UP000637788"/>
    </source>
</evidence>
<accession>A0A917RN76</accession>
<organism evidence="3 4">
    <name type="scientific">Streptomyces flaveus</name>
    <dbReference type="NCBI Taxonomy" id="66370"/>
    <lineage>
        <taxon>Bacteria</taxon>
        <taxon>Bacillati</taxon>
        <taxon>Actinomycetota</taxon>
        <taxon>Actinomycetes</taxon>
        <taxon>Kitasatosporales</taxon>
        <taxon>Streptomycetaceae</taxon>
        <taxon>Streptomyces</taxon>
        <taxon>Streptomyces aurantiacus group</taxon>
    </lineage>
</organism>
<dbReference type="EMBL" id="BMPQ01000057">
    <property type="protein sequence ID" value="GGL16697.1"/>
    <property type="molecule type" value="Genomic_DNA"/>
</dbReference>
<reference evidence="3" key="1">
    <citation type="journal article" date="2014" name="Int. J. Syst. Evol. Microbiol.">
        <title>Complete genome sequence of Corynebacterium casei LMG S-19264T (=DSM 44701T), isolated from a smear-ripened cheese.</title>
        <authorList>
            <consortium name="US DOE Joint Genome Institute (JGI-PGF)"/>
            <person name="Walter F."/>
            <person name="Albersmeier A."/>
            <person name="Kalinowski J."/>
            <person name="Ruckert C."/>
        </authorList>
    </citation>
    <scope>NUCLEOTIDE SEQUENCE</scope>
    <source>
        <strain evidence="3">JCM 3035</strain>
    </source>
</reference>
<evidence type="ECO:0000313" key="3">
    <source>
        <dbReference type="EMBL" id="GGL16697.1"/>
    </source>
</evidence>
<feature type="domain" description="VOC" evidence="2">
    <location>
        <begin position="34"/>
        <end position="149"/>
    </location>
</feature>
<dbReference type="CDD" id="cd06587">
    <property type="entry name" value="VOC"/>
    <property type="match status" value="1"/>
</dbReference>
<protein>
    <recommendedName>
        <fullName evidence="2">VOC domain-containing protein</fullName>
    </recommendedName>
</protein>
<dbReference type="RefSeq" id="WP_373302381.1">
    <property type="nucleotide sequence ID" value="NZ_BMPQ01000057.1"/>
</dbReference>
<dbReference type="SUPFAM" id="SSF54593">
    <property type="entry name" value="Glyoxalase/Bleomycin resistance protein/Dihydroxybiphenyl dioxygenase"/>
    <property type="match status" value="1"/>
</dbReference>
<proteinExistence type="predicted"/>
<reference evidence="3" key="2">
    <citation type="submission" date="2020-09" db="EMBL/GenBank/DDBJ databases">
        <authorList>
            <person name="Sun Q."/>
            <person name="Ohkuma M."/>
        </authorList>
    </citation>
    <scope>NUCLEOTIDE SEQUENCE</scope>
    <source>
        <strain evidence="3">JCM 3035</strain>
    </source>
</reference>
<feature type="region of interest" description="Disordered" evidence="1">
    <location>
        <begin position="1"/>
        <end position="29"/>
    </location>
</feature>
<gene>
    <name evidence="3" type="ORF">GCM10010094_91920</name>
</gene>
<keyword evidence="4" id="KW-1185">Reference proteome</keyword>